<gene>
    <name evidence="2" type="ORF">RM552_11205</name>
</gene>
<sequence>MHQQLTQIIIFILSIVVLSACTKPETTTNDTVNTANAADVIYVNANVITLDDKNTQAEAMAIKDGEIVFIGTNEDMASLKGPDTQINDLNGSTLLPGFIDAHGHFLQTGVLAMSANLLPPPDNGVDSIDKLIDALKAEENSDITKSVGWILGMGYDDAQLSEQRHPTKEDLDRVSTEIPVLAIHQSSHLGAINSKAIEVLGITNAQEDPDGGKFRRDADGNINGVVEETAFFYVGTLALSKISEELNLQALQASEKAFFKSGFTTSQEGRASINEVALLNIASEQNLLDIDVSIFPDPTFFEDENVFIDDVMSQHGQDYKNGIKVGGIKLSLDGSPQVKTAWLTKPYHVPLEGQDEDYKGYPQVPDEVLQKWVDMSHENNWQVLAHVNGDAAIDKYIEIIANAKQKFPQVDVRPVAIHAQTAREDQLDKMAELDIIASLMSVHTFYWGDWHFESVLGPERASRISPAKSALEKGVVVTSHNDAPVTLPNSQMILYSMVNRLSRSKRLLGGDERVSVEQALRAITSSAAYQIYEQDTKGTLEVGKKADMVILDSNPFEIEPEALLDLKVLETIKGGKVVYSATK</sequence>
<evidence type="ECO:0000313" key="3">
    <source>
        <dbReference type="Proteomes" id="UP001253545"/>
    </source>
</evidence>
<keyword evidence="2" id="KW-0378">Hydrolase</keyword>
<evidence type="ECO:0000313" key="2">
    <source>
        <dbReference type="EMBL" id="MDT0595414.1"/>
    </source>
</evidence>
<dbReference type="EC" id="3.5.-.-" evidence="2"/>
<protein>
    <submittedName>
        <fullName evidence="2">Amidohydrolase</fullName>
        <ecNumber evidence="2">3.5.-.-</ecNumber>
    </submittedName>
</protein>
<dbReference type="Gene3D" id="3.20.20.140">
    <property type="entry name" value="Metal-dependent hydrolases"/>
    <property type="match status" value="1"/>
</dbReference>
<feature type="domain" description="Amidohydrolase 3" evidence="1">
    <location>
        <begin position="86"/>
        <end position="579"/>
    </location>
</feature>
<reference evidence="2 3" key="1">
    <citation type="submission" date="2023-09" db="EMBL/GenBank/DDBJ databases">
        <authorList>
            <person name="Rey-Velasco X."/>
        </authorList>
    </citation>
    <scope>NUCLEOTIDE SEQUENCE [LARGE SCALE GENOMIC DNA]</scope>
    <source>
        <strain evidence="2 3">P117</strain>
    </source>
</reference>
<dbReference type="InterPro" id="IPR033932">
    <property type="entry name" value="YtcJ-like"/>
</dbReference>
<name>A0ABU2ZUZ9_9ALTE</name>
<dbReference type="PANTHER" id="PTHR22642">
    <property type="entry name" value="IMIDAZOLONEPROPIONASE"/>
    <property type="match status" value="1"/>
</dbReference>
<dbReference type="InterPro" id="IPR013108">
    <property type="entry name" value="Amidohydro_3"/>
</dbReference>
<dbReference type="SUPFAM" id="SSF51556">
    <property type="entry name" value="Metallo-dependent hydrolases"/>
    <property type="match status" value="1"/>
</dbReference>
<evidence type="ECO:0000259" key="1">
    <source>
        <dbReference type="Pfam" id="PF07969"/>
    </source>
</evidence>
<dbReference type="InterPro" id="IPR032466">
    <property type="entry name" value="Metal_Hydrolase"/>
</dbReference>
<dbReference type="Gene3D" id="3.10.310.70">
    <property type="match status" value="1"/>
</dbReference>
<dbReference type="InterPro" id="IPR011059">
    <property type="entry name" value="Metal-dep_hydrolase_composite"/>
</dbReference>
<dbReference type="PANTHER" id="PTHR22642:SF2">
    <property type="entry name" value="PROTEIN LONG AFTER FAR-RED 3"/>
    <property type="match status" value="1"/>
</dbReference>
<proteinExistence type="predicted"/>
<organism evidence="2 3">
    <name type="scientific">Glaciecola petra</name>
    <dbReference type="NCBI Taxonomy" id="3075602"/>
    <lineage>
        <taxon>Bacteria</taxon>
        <taxon>Pseudomonadati</taxon>
        <taxon>Pseudomonadota</taxon>
        <taxon>Gammaproteobacteria</taxon>
        <taxon>Alteromonadales</taxon>
        <taxon>Alteromonadaceae</taxon>
        <taxon>Glaciecola</taxon>
    </lineage>
</organism>
<dbReference type="CDD" id="cd01300">
    <property type="entry name" value="YtcJ_like"/>
    <property type="match status" value="1"/>
</dbReference>
<accession>A0ABU2ZUZ9</accession>
<dbReference type="RefSeq" id="WP_311368930.1">
    <property type="nucleotide sequence ID" value="NZ_JAVRHX010000003.1"/>
</dbReference>
<comment type="caution">
    <text evidence="2">The sequence shown here is derived from an EMBL/GenBank/DDBJ whole genome shotgun (WGS) entry which is preliminary data.</text>
</comment>
<dbReference type="EMBL" id="JAVRHX010000003">
    <property type="protein sequence ID" value="MDT0595414.1"/>
    <property type="molecule type" value="Genomic_DNA"/>
</dbReference>
<dbReference type="GO" id="GO:0016787">
    <property type="term" value="F:hydrolase activity"/>
    <property type="evidence" value="ECO:0007669"/>
    <property type="project" value="UniProtKB-KW"/>
</dbReference>
<keyword evidence="3" id="KW-1185">Reference proteome</keyword>
<dbReference type="Proteomes" id="UP001253545">
    <property type="component" value="Unassembled WGS sequence"/>
</dbReference>
<dbReference type="SUPFAM" id="SSF51338">
    <property type="entry name" value="Composite domain of metallo-dependent hydrolases"/>
    <property type="match status" value="1"/>
</dbReference>
<dbReference type="Pfam" id="PF07969">
    <property type="entry name" value="Amidohydro_3"/>
    <property type="match status" value="1"/>
</dbReference>
<dbReference type="Gene3D" id="2.30.40.10">
    <property type="entry name" value="Urease, subunit C, domain 1"/>
    <property type="match status" value="1"/>
</dbReference>